<dbReference type="GO" id="GO:0090433">
    <property type="term" value="F:palmitoyl-CoA ligase activity"/>
    <property type="evidence" value="ECO:0007669"/>
    <property type="project" value="TreeGrafter"/>
</dbReference>
<feature type="compositionally biased region" description="Basic and acidic residues" evidence="8">
    <location>
        <begin position="10"/>
        <end position="25"/>
    </location>
</feature>
<dbReference type="PANTHER" id="PTHR43272:SF83">
    <property type="entry name" value="ACYL-COA SYNTHETASE LONG-CHAIN, ISOFORM J"/>
    <property type="match status" value="1"/>
</dbReference>
<dbReference type="Pfam" id="PF00501">
    <property type="entry name" value="AMP-binding"/>
    <property type="match status" value="1"/>
</dbReference>
<dbReference type="GO" id="GO:0005886">
    <property type="term" value="C:plasma membrane"/>
    <property type="evidence" value="ECO:0007669"/>
    <property type="project" value="TreeGrafter"/>
</dbReference>
<evidence type="ECO:0000256" key="6">
    <source>
        <dbReference type="ARBA" id="ARBA00024484"/>
    </source>
</evidence>
<evidence type="ECO:0000259" key="9">
    <source>
        <dbReference type="Pfam" id="PF00501"/>
    </source>
</evidence>
<protein>
    <recommendedName>
        <fullName evidence="7">long-chain-fatty-acid--CoA ligase</fullName>
        <ecNumber evidence="7">6.2.1.3</ecNumber>
    </recommendedName>
</protein>
<dbReference type="PROSITE" id="PS00455">
    <property type="entry name" value="AMP_BINDING"/>
    <property type="match status" value="1"/>
</dbReference>
<dbReference type="GO" id="GO:0005783">
    <property type="term" value="C:endoplasmic reticulum"/>
    <property type="evidence" value="ECO:0007669"/>
    <property type="project" value="TreeGrafter"/>
</dbReference>
<comment type="similarity">
    <text evidence="1">Belongs to the ATP-dependent AMP-binding enzyme family.</text>
</comment>
<dbReference type="InterPro" id="IPR045851">
    <property type="entry name" value="AMP-bd_C_sf"/>
</dbReference>
<dbReference type="InterPro" id="IPR020845">
    <property type="entry name" value="AMP-binding_CS"/>
</dbReference>
<feature type="domain" description="AMP-dependent synthetase/ligase" evidence="9">
    <location>
        <begin position="153"/>
        <end position="570"/>
    </location>
</feature>
<keyword evidence="5" id="KW-0067">ATP-binding</keyword>
<evidence type="ECO:0000256" key="2">
    <source>
        <dbReference type="ARBA" id="ARBA00022598"/>
    </source>
</evidence>
<dbReference type="PANTHER" id="PTHR43272">
    <property type="entry name" value="LONG-CHAIN-FATTY-ACID--COA LIGASE"/>
    <property type="match status" value="1"/>
</dbReference>
<organism evidence="10 11">
    <name type="scientific">Oedothorax gibbosus</name>
    <dbReference type="NCBI Taxonomy" id="931172"/>
    <lineage>
        <taxon>Eukaryota</taxon>
        <taxon>Metazoa</taxon>
        <taxon>Ecdysozoa</taxon>
        <taxon>Arthropoda</taxon>
        <taxon>Chelicerata</taxon>
        <taxon>Arachnida</taxon>
        <taxon>Araneae</taxon>
        <taxon>Araneomorphae</taxon>
        <taxon>Entelegynae</taxon>
        <taxon>Araneoidea</taxon>
        <taxon>Linyphiidae</taxon>
        <taxon>Erigoninae</taxon>
        <taxon>Oedothorax</taxon>
    </lineage>
</organism>
<evidence type="ECO:0000256" key="1">
    <source>
        <dbReference type="ARBA" id="ARBA00006432"/>
    </source>
</evidence>
<proteinExistence type="inferred from homology"/>
<dbReference type="Gene3D" id="3.40.50.12780">
    <property type="entry name" value="N-terminal domain of ligase-like"/>
    <property type="match status" value="1"/>
</dbReference>
<sequence length="764" mass="86029">MGKGKNSTYKKVEPLKTTPKTEQKSVSKTQKAQQNKETVNTMDLKTKMLLWTVKCIIRIYDIISFPIYFIVQQPWKAWKMDRTIWAKQIREDDPYSPCVRHGRTGINPVEGIKTMDELFRMSVVRFGTKDCLGVREVISEADEYFKNGKVFKKVRLADEYKWLSYVEVDQRVENLCNGALELGLQPKKQICIYAETRIEWMLMCQVCFRLNVPVATLYSTLGEDGIIHGINETEITHLFTSQELLPKLKKIMDKIPTVTHIVYMENIRAADTKGFPEKVSLVSFSQLENMGATCDPVPRPDPPSPNDLAVIMYTSGSTGIPKGVMLTHKNMVFTAYGLYDCIGNLGDYSKNERYIAYLPLAHAYEISAECFFSTTGIPVGYSSPYTLTDKSTAIMPGCKGDATILKPSIMTAVPLMADRIRKGVMEATRQKSRFAQEFFQFALDYKIFWTRKGFTTPILNRLVFRQIKEMVGGNVAIMACGGAPLSPDTHEFVKAALGVRMIQAYGMTETAASSTIMAVNDNSIGRVGAPLSNCYIKLVDWVDGNYYATDKPYPRGEIVVGGDCVTLGYFKNESLTNECFKEEDGVRWFYTGDIGELHPDGTFKIIDRKKDLVKLQYGEYISLGKVEAELKTCPFVDNICVVGNGMHDYLVALVVPNAEQMKSLAKSFGKEDATLHELCHDPSVVAAFSKAIIEQGRKSKLMRTEIPTKVKLCSDEWQPESGLVTAAFKIRRKCIEQFYQKSIEEMYSTIDEYNPSLNGNSKST</sequence>
<dbReference type="InterPro" id="IPR042099">
    <property type="entry name" value="ANL_N_sf"/>
</dbReference>
<keyword evidence="11" id="KW-1185">Reference proteome</keyword>
<feature type="region of interest" description="Disordered" evidence="8">
    <location>
        <begin position="1"/>
        <end position="34"/>
    </location>
</feature>
<dbReference type="AlphaFoldDB" id="A0AAV6UYE7"/>
<keyword evidence="2" id="KW-0436">Ligase</keyword>
<dbReference type="InterPro" id="IPR000873">
    <property type="entry name" value="AMP-dep_synth/lig_dom"/>
</dbReference>
<evidence type="ECO:0000313" key="11">
    <source>
        <dbReference type="Proteomes" id="UP000827092"/>
    </source>
</evidence>
<dbReference type="Gene3D" id="3.30.300.30">
    <property type="match status" value="1"/>
</dbReference>
<name>A0AAV6UYE7_9ARAC</name>
<evidence type="ECO:0000256" key="3">
    <source>
        <dbReference type="ARBA" id="ARBA00022741"/>
    </source>
</evidence>
<dbReference type="GO" id="GO:0005811">
    <property type="term" value="C:lipid droplet"/>
    <property type="evidence" value="ECO:0007669"/>
    <property type="project" value="TreeGrafter"/>
</dbReference>
<evidence type="ECO:0000256" key="7">
    <source>
        <dbReference type="ARBA" id="ARBA00026121"/>
    </source>
</evidence>
<keyword evidence="4" id="KW-0443">Lipid metabolism</keyword>
<dbReference type="SUPFAM" id="SSF56801">
    <property type="entry name" value="Acetyl-CoA synthetase-like"/>
    <property type="match status" value="1"/>
</dbReference>
<dbReference type="EMBL" id="JAFNEN010000228">
    <property type="protein sequence ID" value="KAG8188868.1"/>
    <property type="molecule type" value="Genomic_DNA"/>
</dbReference>
<comment type="catalytic activity">
    <reaction evidence="6">
        <text>a long-chain fatty acid + ATP + CoA = a long-chain fatty acyl-CoA + AMP + diphosphate</text>
        <dbReference type="Rhea" id="RHEA:15421"/>
        <dbReference type="ChEBI" id="CHEBI:30616"/>
        <dbReference type="ChEBI" id="CHEBI:33019"/>
        <dbReference type="ChEBI" id="CHEBI:57287"/>
        <dbReference type="ChEBI" id="CHEBI:57560"/>
        <dbReference type="ChEBI" id="CHEBI:83139"/>
        <dbReference type="ChEBI" id="CHEBI:456215"/>
        <dbReference type="EC" id="6.2.1.3"/>
    </reaction>
    <physiologicalReaction direction="left-to-right" evidence="6">
        <dbReference type="Rhea" id="RHEA:15422"/>
    </physiologicalReaction>
</comment>
<evidence type="ECO:0000256" key="4">
    <source>
        <dbReference type="ARBA" id="ARBA00022832"/>
    </source>
</evidence>
<dbReference type="GO" id="GO:0005524">
    <property type="term" value="F:ATP binding"/>
    <property type="evidence" value="ECO:0007669"/>
    <property type="project" value="UniProtKB-KW"/>
</dbReference>
<keyword evidence="4" id="KW-0276">Fatty acid metabolism</keyword>
<dbReference type="GO" id="GO:0035336">
    <property type="term" value="P:long-chain fatty-acyl-CoA metabolic process"/>
    <property type="evidence" value="ECO:0007669"/>
    <property type="project" value="TreeGrafter"/>
</dbReference>
<evidence type="ECO:0000256" key="8">
    <source>
        <dbReference type="SAM" id="MobiDB-lite"/>
    </source>
</evidence>
<dbReference type="GO" id="GO:0030182">
    <property type="term" value="P:neuron differentiation"/>
    <property type="evidence" value="ECO:0007669"/>
    <property type="project" value="TreeGrafter"/>
</dbReference>
<keyword evidence="3" id="KW-0547">Nucleotide-binding</keyword>
<dbReference type="Proteomes" id="UP000827092">
    <property type="component" value="Unassembled WGS sequence"/>
</dbReference>
<reference evidence="10 11" key="1">
    <citation type="journal article" date="2022" name="Nat. Ecol. Evol.">
        <title>A masculinizing supergene underlies an exaggerated male reproductive morph in a spider.</title>
        <authorList>
            <person name="Hendrickx F."/>
            <person name="De Corte Z."/>
            <person name="Sonet G."/>
            <person name="Van Belleghem S.M."/>
            <person name="Kostlbacher S."/>
            <person name="Vangestel C."/>
        </authorList>
    </citation>
    <scope>NUCLEOTIDE SEQUENCE [LARGE SCALE GENOMIC DNA]</scope>
    <source>
        <strain evidence="10">W744_W776</strain>
    </source>
</reference>
<comment type="caution">
    <text evidence="10">The sequence shown here is derived from an EMBL/GenBank/DDBJ whole genome shotgun (WGS) entry which is preliminary data.</text>
</comment>
<evidence type="ECO:0000256" key="5">
    <source>
        <dbReference type="ARBA" id="ARBA00022840"/>
    </source>
</evidence>
<gene>
    <name evidence="10" type="ORF">JTE90_018274</name>
</gene>
<evidence type="ECO:0000313" key="10">
    <source>
        <dbReference type="EMBL" id="KAG8188868.1"/>
    </source>
</evidence>
<dbReference type="EC" id="6.2.1.3" evidence="7"/>
<accession>A0AAV6UYE7</accession>